<evidence type="ECO:0000313" key="2">
    <source>
        <dbReference type="EMBL" id="GAA2018962.1"/>
    </source>
</evidence>
<dbReference type="EMBL" id="BAAAQN010000006">
    <property type="protein sequence ID" value="GAA2018962.1"/>
    <property type="molecule type" value="Genomic_DNA"/>
</dbReference>
<feature type="region of interest" description="Disordered" evidence="1">
    <location>
        <begin position="540"/>
        <end position="559"/>
    </location>
</feature>
<sequence length="607" mass="62444">MAKPLAQITGVAIAPGVSRNNRLYTSQNIGRLVERANTRINSGDSPITMRTHHGAGDDSTRIVGRVTRLWQDETGAARYEGEISDAGHGPTIAGLLPKSETDTSASLRGVSIRGRWAAPPRKTTAENGQAVETADDLEIDGLDFTANPGVAGAHAVVVSAQDVPNVPPTPPNSGKSWETTVEFGIVEAAPDAMFVESADPADPAPVAEHPPVAYADRGDYLPGGVKRFPLDTVEHAKHAWFALRETATARQYTAAQLKRVRGRATKALTEFGVYTDPAAGWLIEAPTRVVTEGVDDGSPGYGGAYRICLTNGPTQVSVSCYQLDPHDLDAVGRAAMTGALAAIKAIDPDLDADIDIPADGAEAAPATTAVESGPPSTAPVPAPDTPDPEPEKDDAVAEEPTNQTAGSAPADTAPAAAPTTAAGEPDKLDKLTDMIGKLITAIAPAAPAAAPVPVETAPAAPVAETAATPTPDQLALLAGLIQSPGIGAAVAQAAAAQTAAAQAQAAAAPAPVAETEDQRIARLVSEQVAVRVQDLVESGQLGGGRKGLTATAPGTAPSATVGTALNENGLPESWPNKPLHEYTEQEFSRYAFPQLENYVLNGRVPRA</sequence>
<name>A0ABN2TRY0_9ACTN</name>
<feature type="region of interest" description="Disordered" evidence="1">
    <location>
        <begin position="363"/>
        <end position="427"/>
    </location>
</feature>
<gene>
    <name evidence="2" type="ORF">GCM10009839_14060</name>
</gene>
<proteinExistence type="predicted"/>
<comment type="caution">
    <text evidence="2">The sequence shown here is derived from an EMBL/GenBank/DDBJ whole genome shotgun (WGS) entry which is preliminary data.</text>
</comment>
<dbReference type="Proteomes" id="UP001500751">
    <property type="component" value="Unassembled WGS sequence"/>
</dbReference>
<dbReference type="RefSeq" id="WP_344664681.1">
    <property type="nucleotide sequence ID" value="NZ_BAAAQN010000006.1"/>
</dbReference>
<feature type="compositionally biased region" description="Pro residues" evidence="1">
    <location>
        <begin position="376"/>
        <end position="385"/>
    </location>
</feature>
<feature type="compositionally biased region" description="Low complexity" evidence="1">
    <location>
        <begin position="549"/>
        <end position="559"/>
    </location>
</feature>
<feature type="compositionally biased region" description="Low complexity" evidence="1">
    <location>
        <begin position="408"/>
        <end position="422"/>
    </location>
</feature>
<keyword evidence="3" id="KW-1185">Reference proteome</keyword>
<evidence type="ECO:0000256" key="1">
    <source>
        <dbReference type="SAM" id="MobiDB-lite"/>
    </source>
</evidence>
<accession>A0ABN2TRY0</accession>
<protein>
    <submittedName>
        <fullName evidence="2">Uncharacterized protein</fullName>
    </submittedName>
</protein>
<organism evidence="2 3">
    <name type="scientific">Catenulispora yoronensis</name>
    <dbReference type="NCBI Taxonomy" id="450799"/>
    <lineage>
        <taxon>Bacteria</taxon>
        <taxon>Bacillati</taxon>
        <taxon>Actinomycetota</taxon>
        <taxon>Actinomycetes</taxon>
        <taxon>Catenulisporales</taxon>
        <taxon>Catenulisporaceae</taxon>
        <taxon>Catenulispora</taxon>
    </lineage>
</organism>
<reference evidence="2 3" key="1">
    <citation type="journal article" date="2019" name="Int. J. Syst. Evol. Microbiol.">
        <title>The Global Catalogue of Microorganisms (GCM) 10K type strain sequencing project: providing services to taxonomists for standard genome sequencing and annotation.</title>
        <authorList>
            <consortium name="The Broad Institute Genomics Platform"/>
            <consortium name="The Broad Institute Genome Sequencing Center for Infectious Disease"/>
            <person name="Wu L."/>
            <person name="Ma J."/>
        </authorList>
    </citation>
    <scope>NUCLEOTIDE SEQUENCE [LARGE SCALE GENOMIC DNA]</scope>
    <source>
        <strain evidence="2 3">JCM 16014</strain>
    </source>
</reference>
<evidence type="ECO:0000313" key="3">
    <source>
        <dbReference type="Proteomes" id="UP001500751"/>
    </source>
</evidence>